<proteinExistence type="predicted"/>
<name>A0A9J6B9J1_POLVA</name>
<keyword evidence="1" id="KW-0732">Signal</keyword>
<dbReference type="Gene3D" id="2.40.128.20">
    <property type="match status" value="1"/>
</dbReference>
<reference evidence="2" key="1">
    <citation type="submission" date="2021-03" db="EMBL/GenBank/DDBJ databases">
        <title>Chromosome level genome of the anhydrobiotic midge Polypedilum vanderplanki.</title>
        <authorList>
            <person name="Yoshida Y."/>
            <person name="Kikawada T."/>
            <person name="Gusev O."/>
        </authorList>
    </citation>
    <scope>NUCLEOTIDE SEQUENCE</scope>
    <source>
        <strain evidence="2">NIAS01</strain>
        <tissue evidence="2">Whole body or cell culture</tissue>
    </source>
</reference>
<comment type="caution">
    <text evidence="2">The sequence shown here is derived from an EMBL/GenBank/DDBJ whole genome shotgun (WGS) entry which is preliminary data.</text>
</comment>
<feature type="chain" id="PRO_5039949024" description="Lipocalin" evidence="1">
    <location>
        <begin position="18"/>
        <end position="194"/>
    </location>
</feature>
<protein>
    <recommendedName>
        <fullName evidence="4">Lipocalin</fullName>
    </recommendedName>
</protein>
<dbReference type="EMBL" id="JADBJN010000004">
    <property type="protein sequence ID" value="KAG5666460.1"/>
    <property type="molecule type" value="Genomic_DNA"/>
</dbReference>
<accession>A0A9J6B9J1</accession>
<evidence type="ECO:0000313" key="2">
    <source>
        <dbReference type="EMBL" id="KAG5666460.1"/>
    </source>
</evidence>
<evidence type="ECO:0000313" key="3">
    <source>
        <dbReference type="Proteomes" id="UP001107558"/>
    </source>
</evidence>
<keyword evidence="3" id="KW-1185">Reference proteome</keyword>
<dbReference type="InterPro" id="IPR012674">
    <property type="entry name" value="Calycin"/>
</dbReference>
<dbReference type="SUPFAM" id="SSF50814">
    <property type="entry name" value="Lipocalins"/>
    <property type="match status" value="1"/>
</dbReference>
<evidence type="ECO:0008006" key="4">
    <source>
        <dbReference type="Google" id="ProtNLM"/>
    </source>
</evidence>
<gene>
    <name evidence="2" type="ORF">PVAND_014487</name>
</gene>
<dbReference type="AlphaFoldDB" id="A0A9J6B9J1"/>
<sequence length="194" mass="22531">MKILIFVVWILFKNSFTQVPIEGKCNEFKNCTEPYLKINADAFDGIYFLYAFVPTFKVEYNQKCTYFEFNKTTHGTRNFYKFEIDSETNEERITSAEFRVGLNGTIEAKYTELQIELKYKIVALTKDVIVLLSCYECGFLSKEGAGISALGLSRYSSPNCEISTIILRKFRECGIFESYVEYQDQENCNDCVLY</sequence>
<dbReference type="Proteomes" id="UP001107558">
    <property type="component" value="Chromosome 4"/>
</dbReference>
<organism evidence="2 3">
    <name type="scientific">Polypedilum vanderplanki</name>
    <name type="common">Sleeping chironomid midge</name>
    <dbReference type="NCBI Taxonomy" id="319348"/>
    <lineage>
        <taxon>Eukaryota</taxon>
        <taxon>Metazoa</taxon>
        <taxon>Ecdysozoa</taxon>
        <taxon>Arthropoda</taxon>
        <taxon>Hexapoda</taxon>
        <taxon>Insecta</taxon>
        <taxon>Pterygota</taxon>
        <taxon>Neoptera</taxon>
        <taxon>Endopterygota</taxon>
        <taxon>Diptera</taxon>
        <taxon>Nematocera</taxon>
        <taxon>Chironomoidea</taxon>
        <taxon>Chironomidae</taxon>
        <taxon>Chironominae</taxon>
        <taxon>Polypedilum</taxon>
        <taxon>Polypedilum</taxon>
    </lineage>
</organism>
<evidence type="ECO:0000256" key="1">
    <source>
        <dbReference type="SAM" id="SignalP"/>
    </source>
</evidence>
<feature type="signal peptide" evidence="1">
    <location>
        <begin position="1"/>
        <end position="17"/>
    </location>
</feature>